<feature type="transmembrane region" description="Helical" evidence="8">
    <location>
        <begin position="118"/>
        <end position="141"/>
    </location>
</feature>
<comment type="caution">
    <text evidence="9">The sequence shown here is derived from an EMBL/GenBank/DDBJ whole genome shotgun (WGS) entry which is preliminary data.</text>
</comment>
<dbReference type="InterPro" id="IPR026392">
    <property type="entry name" value="Exo/Archaeosortase_dom"/>
</dbReference>
<evidence type="ECO:0000256" key="8">
    <source>
        <dbReference type="SAM" id="Phobius"/>
    </source>
</evidence>
<dbReference type="InterPro" id="IPR026323">
    <property type="entry name" value="Exosortase-related_prot_XrtF"/>
</dbReference>
<feature type="transmembrane region" description="Helical" evidence="8">
    <location>
        <begin position="153"/>
        <end position="172"/>
    </location>
</feature>
<dbReference type="GO" id="GO:0005886">
    <property type="term" value="C:plasma membrane"/>
    <property type="evidence" value="ECO:0007669"/>
    <property type="project" value="UniProtKB-SubCell"/>
</dbReference>
<dbReference type="GO" id="GO:0006508">
    <property type="term" value="P:proteolysis"/>
    <property type="evidence" value="ECO:0007669"/>
    <property type="project" value="UniProtKB-KW"/>
</dbReference>
<accession>A0A255ZYA6</accession>
<dbReference type="InterPro" id="IPR019127">
    <property type="entry name" value="Exosortase"/>
</dbReference>
<dbReference type="RefSeq" id="WP_094411866.1">
    <property type="nucleotide sequence ID" value="NZ_NOXV01000115.1"/>
</dbReference>
<organism evidence="9 10">
    <name type="scientific">Flavobacterium cyanobacteriorum</name>
    <dbReference type="NCBI Taxonomy" id="2022802"/>
    <lineage>
        <taxon>Bacteria</taxon>
        <taxon>Pseudomonadati</taxon>
        <taxon>Bacteroidota</taxon>
        <taxon>Flavobacteriia</taxon>
        <taxon>Flavobacteriales</taxon>
        <taxon>Flavobacteriaceae</taxon>
        <taxon>Flavobacterium</taxon>
    </lineage>
</organism>
<proteinExistence type="predicted"/>
<keyword evidence="4 8" id="KW-0812">Transmembrane</keyword>
<keyword evidence="5" id="KW-0378">Hydrolase</keyword>
<keyword evidence="3" id="KW-0645">Protease</keyword>
<evidence type="ECO:0000256" key="2">
    <source>
        <dbReference type="ARBA" id="ARBA00022475"/>
    </source>
</evidence>
<keyword evidence="2" id="KW-1003">Cell membrane</keyword>
<dbReference type="OrthoDB" id="678161at2"/>
<comment type="subcellular location">
    <subcellularLocation>
        <location evidence="1">Cell membrane</location>
        <topology evidence="1">Multi-pass membrane protein</topology>
    </subcellularLocation>
</comment>
<dbReference type="AlphaFoldDB" id="A0A255ZYA6"/>
<evidence type="ECO:0000256" key="1">
    <source>
        <dbReference type="ARBA" id="ARBA00004651"/>
    </source>
</evidence>
<dbReference type="Proteomes" id="UP000216605">
    <property type="component" value="Unassembled WGS sequence"/>
</dbReference>
<evidence type="ECO:0000256" key="3">
    <source>
        <dbReference type="ARBA" id="ARBA00022670"/>
    </source>
</evidence>
<dbReference type="Pfam" id="PF09721">
    <property type="entry name" value="Exosortase_EpsH"/>
    <property type="match status" value="1"/>
</dbReference>
<dbReference type="NCBIfam" id="TIGR04128">
    <property type="entry name" value="exoso_Fjoh_1448"/>
    <property type="match status" value="1"/>
</dbReference>
<evidence type="ECO:0000313" key="10">
    <source>
        <dbReference type="Proteomes" id="UP000216605"/>
    </source>
</evidence>
<reference evidence="9 10" key="1">
    <citation type="submission" date="2017-07" db="EMBL/GenBank/DDBJ databases">
        <title>Flavobacterium cyanobacteriorum sp. nov., isolated from cyanobacterial aggregates in a eutrophic lake.</title>
        <authorList>
            <person name="Cai H."/>
        </authorList>
    </citation>
    <scope>NUCLEOTIDE SEQUENCE [LARGE SCALE GENOMIC DNA]</scope>
    <source>
        <strain evidence="9 10">TH021</strain>
    </source>
</reference>
<evidence type="ECO:0000256" key="5">
    <source>
        <dbReference type="ARBA" id="ARBA00022801"/>
    </source>
</evidence>
<feature type="transmembrane region" description="Helical" evidence="8">
    <location>
        <begin position="93"/>
        <end position="111"/>
    </location>
</feature>
<evidence type="ECO:0000256" key="6">
    <source>
        <dbReference type="ARBA" id="ARBA00022989"/>
    </source>
</evidence>
<name>A0A255ZYA6_9FLAO</name>
<evidence type="ECO:0000256" key="7">
    <source>
        <dbReference type="ARBA" id="ARBA00023136"/>
    </source>
</evidence>
<feature type="transmembrane region" description="Helical" evidence="8">
    <location>
        <begin position="9"/>
        <end position="31"/>
    </location>
</feature>
<keyword evidence="10" id="KW-1185">Reference proteome</keyword>
<protein>
    <submittedName>
        <fullName evidence="9">Exosortase family protein XrtF</fullName>
    </submittedName>
</protein>
<evidence type="ECO:0000256" key="4">
    <source>
        <dbReference type="ARBA" id="ARBA00022692"/>
    </source>
</evidence>
<dbReference type="GO" id="GO:0008233">
    <property type="term" value="F:peptidase activity"/>
    <property type="evidence" value="ECO:0007669"/>
    <property type="project" value="UniProtKB-KW"/>
</dbReference>
<gene>
    <name evidence="9" type="primary">xrtF</name>
    <name evidence="9" type="ORF">CHU92_01425</name>
</gene>
<evidence type="ECO:0000313" key="9">
    <source>
        <dbReference type="EMBL" id="OYQ46478.1"/>
    </source>
</evidence>
<keyword evidence="7 8" id="KW-0472">Membrane</keyword>
<sequence length="183" mass="21255">MDIFRKNRAFFLFLLKFGIAYLLLSGMYWLYLSQYDAEKNEVDGMTKTVARQAEAFVDFLGEDAFTRPRVHESAYRFFINGKSLARIVEGCNAISVMILFASFIVAFSTTLKRTLSYIILGIIFMHFLNVARVGLLCLSFYYYPQYKTVMHDIVFPAFIYGVVFILWILWIIKFSGNAEKTKT</sequence>
<keyword evidence="6 8" id="KW-1133">Transmembrane helix</keyword>
<dbReference type="EMBL" id="NOXV01000115">
    <property type="protein sequence ID" value="OYQ46478.1"/>
    <property type="molecule type" value="Genomic_DNA"/>
</dbReference>
<dbReference type="NCBIfam" id="TIGR04178">
    <property type="entry name" value="exo_archaeo"/>
    <property type="match status" value="1"/>
</dbReference>